<dbReference type="Proteomes" id="UP000627715">
    <property type="component" value="Unassembled WGS sequence"/>
</dbReference>
<keyword evidence="1" id="KW-0472">Membrane</keyword>
<reference evidence="2" key="1">
    <citation type="journal article" date="2014" name="Int. J. Syst. Evol. Microbiol.">
        <title>Complete genome sequence of Corynebacterium casei LMG S-19264T (=DSM 44701T), isolated from a smear-ripened cheese.</title>
        <authorList>
            <consortium name="US DOE Joint Genome Institute (JGI-PGF)"/>
            <person name="Walter F."/>
            <person name="Albersmeier A."/>
            <person name="Kalinowski J."/>
            <person name="Ruckert C."/>
        </authorList>
    </citation>
    <scope>NUCLEOTIDE SEQUENCE</scope>
    <source>
        <strain evidence="2">CGMCC 1.15425</strain>
    </source>
</reference>
<accession>A0A916VJQ0</accession>
<feature type="transmembrane region" description="Helical" evidence="1">
    <location>
        <begin position="24"/>
        <end position="48"/>
    </location>
</feature>
<dbReference type="EMBL" id="BMIY01000012">
    <property type="protein sequence ID" value="GFZ81679.1"/>
    <property type="molecule type" value="Genomic_DNA"/>
</dbReference>
<name>A0A916VJQ0_9GAMM</name>
<feature type="transmembrane region" description="Helical" evidence="1">
    <location>
        <begin position="54"/>
        <end position="75"/>
    </location>
</feature>
<keyword evidence="1" id="KW-1133">Transmembrane helix</keyword>
<organism evidence="2 3">
    <name type="scientific">Pseudohongiella nitratireducens</name>
    <dbReference type="NCBI Taxonomy" id="1768907"/>
    <lineage>
        <taxon>Bacteria</taxon>
        <taxon>Pseudomonadati</taxon>
        <taxon>Pseudomonadota</taxon>
        <taxon>Gammaproteobacteria</taxon>
        <taxon>Pseudomonadales</taxon>
        <taxon>Pseudohongiellaceae</taxon>
        <taxon>Pseudohongiella</taxon>
    </lineage>
</organism>
<keyword evidence="3" id="KW-1185">Reference proteome</keyword>
<dbReference type="AlphaFoldDB" id="A0A916VJQ0"/>
<protein>
    <submittedName>
        <fullName evidence="2">Uncharacterized protein</fullName>
    </submittedName>
</protein>
<evidence type="ECO:0000256" key="1">
    <source>
        <dbReference type="SAM" id="Phobius"/>
    </source>
</evidence>
<evidence type="ECO:0000313" key="3">
    <source>
        <dbReference type="Proteomes" id="UP000627715"/>
    </source>
</evidence>
<dbReference type="RefSeq" id="WP_068810244.1">
    <property type="nucleotide sequence ID" value="NZ_BMIY01000012.1"/>
</dbReference>
<proteinExistence type="predicted"/>
<feature type="transmembrane region" description="Helical" evidence="1">
    <location>
        <begin position="87"/>
        <end position="109"/>
    </location>
</feature>
<reference evidence="2" key="2">
    <citation type="submission" date="2020-09" db="EMBL/GenBank/DDBJ databases">
        <authorList>
            <person name="Sun Q."/>
            <person name="Zhou Y."/>
        </authorList>
    </citation>
    <scope>NUCLEOTIDE SEQUENCE</scope>
    <source>
        <strain evidence="2">CGMCC 1.15425</strain>
    </source>
</reference>
<dbReference type="OrthoDB" id="7067016at2"/>
<sequence length="110" mass="11964">MDNSSKQTGSPTTSGFKRIIQGQFGLAVTYWTLYLVVAVLFFILGSIAVADERWGQYLTLLGGTLAWTFLLVWGVSKGYQGKDPGKAIGRVSVLFLLLNITNALATLSFI</sequence>
<gene>
    <name evidence="2" type="ORF">GCM10011403_26320</name>
</gene>
<evidence type="ECO:0000313" key="2">
    <source>
        <dbReference type="EMBL" id="GFZ81679.1"/>
    </source>
</evidence>
<keyword evidence="1" id="KW-0812">Transmembrane</keyword>
<comment type="caution">
    <text evidence="2">The sequence shown here is derived from an EMBL/GenBank/DDBJ whole genome shotgun (WGS) entry which is preliminary data.</text>
</comment>